<dbReference type="InterPro" id="IPR013103">
    <property type="entry name" value="RVT_2"/>
</dbReference>
<accession>A0A8T1XP42</accession>
<dbReference type="GO" id="GO:0015074">
    <property type="term" value="P:DNA integration"/>
    <property type="evidence" value="ECO:0007669"/>
    <property type="project" value="InterPro"/>
</dbReference>
<proteinExistence type="predicted"/>
<dbReference type="GO" id="GO:0008270">
    <property type="term" value="F:zinc ion binding"/>
    <property type="evidence" value="ECO:0007669"/>
    <property type="project" value="UniProtKB-KW"/>
</dbReference>
<dbReference type="InterPro" id="IPR001584">
    <property type="entry name" value="Integrase_cat-core"/>
</dbReference>
<dbReference type="InterPro" id="IPR057670">
    <property type="entry name" value="SH3_retrovirus"/>
</dbReference>
<dbReference type="InterPro" id="IPR029472">
    <property type="entry name" value="Copia-like_N"/>
</dbReference>
<feature type="region of interest" description="Disordered" evidence="2">
    <location>
        <begin position="306"/>
        <end position="347"/>
    </location>
</feature>
<comment type="caution">
    <text evidence="5">The sequence shown here is derived from an EMBL/GenBank/DDBJ whole genome shotgun (WGS) entry which is preliminary data.</text>
</comment>
<dbReference type="PROSITE" id="PS50158">
    <property type="entry name" value="ZF_CCHC"/>
    <property type="match status" value="1"/>
</dbReference>
<evidence type="ECO:0000259" key="3">
    <source>
        <dbReference type="PROSITE" id="PS50158"/>
    </source>
</evidence>
<feature type="compositionally biased region" description="Polar residues" evidence="2">
    <location>
        <begin position="826"/>
        <end position="845"/>
    </location>
</feature>
<protein>
    <submittedName>
        <fullName evidence="5">Retrotransposon gag domain</fullName>
    </submittedName>
</protein>
<keyword evidence="1" id="KW-0479">Metal-binding</keyword>
<dbReference type="Pfam" id="PF25597">
    <property type="entry name" value="SH3_retrovirus"/>
    <property type="match status" value="1"/>
</dbReference>
<dbReference type="InterPro" id="IPR025724">
    <property type="entry name" value="GAG-pre-integrase_dom"/>
</dbReference>
<dbReference type="Pfam" id="PF00665">
    <property type="entry name" value="rve"/>
    <property type="match status" value="1"/>
</dbReference>
<evidence type="ECO:0000313" key="5">
    <source>
        <dbReference type="EMBL" id="KAG7536115.1"/>
    </source>
</evidence>
<evidence type="ECO:0000259" key="4">
    <source>
        <dbReference type="PROSITE" id="PS50994"/>
    </source>
</evidence>
<feature type="region of interest" description="Disordered" evidence="2">
    <location>
        <begin position="826"/>
        <end position="855"/>
    </location>
</feature>
<dbReference type="PANTHER" id="PTHR11439">
    <property type="entry name" value="GAG-POL-RELATED RETROTRANSPOSON"/>
    <property type="match status" value="1"/>
</dbReference>
<dbReference type="PANTHER" id="PTHR11439:SF462">
    <property type="match status" value="1"/>
</dbReference>
<dbReference type="Proteomes" id="UP000694251">
    <property type="component" value="Chromosome 13"/>
</dbReference>
<feature type="compositionally biased region" description="Low complexity" evidence="2">
    <location>
        <begin position="334"/>
        <end position="347"/>
    </location>
</feature>
<evidence type="ECO:0000256" key="2">
    <source>
        <dbReference type="SAM" id="MobiDB-lite"/>
    </source>
</evidence>
<sequence>MATDPPGSSGALVAQPSTVAVSPYTLAITDNPGTKISSVLLNGENYIEWSEEMLNALRAKRKTGFVDGTITKPSSTDPDFENWKAVNSMIVGWIRASIESKVKSTVTFISDAHLLWDELRQRFSVSNNVRVHQIKTQLASCRQDGQTVIDYYGKLCNLWDELKNYQASAVCSHGSIMTAIVKERDDEKLHQFVMGLDDARFGSLCTSILNMDPLPSLGVAYSKVIREEQRLISSRHQDQRQEAVGFVTRRELSSTESSSPSEFQSGNRAESSIIKSRPVVCSHCGRTGHEKKDCWSIVGFPDWWEDRSSGGPGSGRRGGRGGRGTGRGRGGQIATAHATSSTPTSFPEFTTEQLQALSQLLQEKTSTKTSDKLSGKEKFGNVILDTGASHHMTGRLSLLTNIVSIPSCSVGFADGSKTFANNMGEFPLSEKVALKDVLYDRFSKTLIGRGEERDGVYYLTDVATAKIHTASVSSDHALWHQRLGHPSFSVLSALPMVSNYVGSRSCDVCFRAKQTREVFPESINKALDCFSLIHCDVWGPYRVPSSCGAVYFLTIVDDFSRSVWTYLLLAKSEVRTVLTNFLAYTEKQFGKTVKTVRSDNGTEFMCLSTYFREHGILHQTSCVGTPQQNGEAVLTAAYLINRTPTALHNNRSPYEVLHGTKPQYDQLRVFGSACYVHHISRDKDKFGERSRLCIFVGYPFGQKGWKVFDIQQNKFIISRDVIFREDVFPFADSSASASSPPVPVITVPEITDSDWCLLPSIPPRGSSPPIIATGSDVAPSSDHIASSPEMVTDSVSDSGIVPSASSTDLSHVDKTPASIEPVLPTVSKTSLPPVSQTAVPMTTEVTPPRQGKRPIKMPARLSDYVLYNATSDIQTHHALSLSDSQSPSTVQGNSLYPLTNYVSDDKFSPGHRAFLAAITNNDEPKSFKDAVRVKVWNNAMNKEVDALEINKTWDIVDLPPGKVAIGSQWVYKTKYNSDGTVERYKARLVVCGNKQIEGEDYNETFAPVVKMTTVRTLLRIVAANQWEVFQMDVNNAFLHGDLDEEVYMKLPPGFRHSHPDKVCRLRKSLYGLKQAPRCWFKKLSDSLLRFGFVQSYDDYSLFSYTHKGIELRVLIYVDDLLICGNDAYMLQKFKEYLGRCFSMKDLGKLKYFLGIEVSRGPDGIFLSQRKYALDIIADCGSLGSRPAPTPLEQNHHLASDDGPLLTDAKPYWRLVGRLLYLLHTRPELSYSVHVLSQFMQAPREAHWSAALRIVRFLKGLPGQGILLKADKDLTLTVYCDSDYSSCPLTRRSLSAYVVLLGGSPISWKTKKQETVSHSSAEAEYRAMAAALKEIKWMLKLLKGLDIAPSEPIRLFCDSKAAIHIAANPVFHERTKHIEKDCHAVRDAVQDGLISTIHVGTNDQLADILTKALGRNQFVFLMSKLGVQNLHAPT</sequence>
<dbReference type="Pfam" id="PF14244">
    <property type="entry name" value="Retrotran_gag_3"/>
    <property type="match status" value="1"/>
</dbReference>
<keyword evidence="6" id="KW-1185">Reference proteome</keyword>
<evidence type="ECO:0000256" key="1">
    <source>
        <dbReference type="PROSITE-ProRule" id="PRU00047"/>
    </source>
</evidence>
<organism evidence="5 6">
    <name type="scientific">Arabidopsis suecica</name>
    <name type="common">Swedish thale-cress</name>
    <name type="synonym">Cardaminopsis suecica</name>
    <dbReference type="NCBI Taxonomy" id="45249"/>
    <lineage>
        <taxon>Eukaryota</taxon>
        <taxon>Viridiplantae</taxon>
        <taxon>Streptophyta</taxon>
        <taxon>Embryophyta</taxon>
        <taxon>Tracheophyta</taxon>
        <taxon>Spermatophyta</taxon>
        <taxon>Magnoliopsida</taxon>
        <taxon>eudicotyledons</taxon>
        <taxon>Gunneridae</taxon>
        <taxon>Pentapetalae</taxon>
        <taxon>rosids</taxon>
        <taxon>malvids</taxon>
        <taxon>Brassicales</taxon>
        <taxon>Brassicaceae</taxon>
        <taxon>Camelineae</taxon>
        <taxon>Arabidopsis</taxon>
    </lineage>
</organism>
<feature type="compositionally biased region" description="Gly residues" evidence="2">
    <location>
        <begin position="310"/>
        <end position="331"/>
    </location>
</feature>
<gene>
    <name evidence="5" type="ORF">ISN44_As13g000810</name>
</gene>
<feature type="domain" description="Integrase catalytic" evidence="4">
    <location>
        <begin position="516"/>
        <end position="632"/>
    </location>
</feature>
<dbReference type="PROSITE" id="PS50994">
    <property type="entry name" value="INTEGRASE"/>
    <property type="match status" value="1"/>
</dbReference>
<keyword evidence="1" id="KW-0862">Zinc</keyword>
<dbReference type="Pfam" id="PF13976">
    <property type="entry name" value="gag_pre-integrs"/>
    <property type="match status" value="1"/>
</dbReference>
<evidence type="ECO:0000313" key="6">
    <source>
        <dbReference type="Proteomes" id="UP000694251"/>
    </source>
</evidence>
<keyword evidence="1" id="KW-0863">Zinc-finger</keyword>
<feature type="region of interest" description="Disordered" evidence="2">
    <location>
        <begin position="234"/>
        <end position="270"/>
    </location>
</feature>
<dbReference type="OrthoDB" id="414945at2759"/>
<dbReference type="GO" id="GO:0003676">
    <property type="term" value="F:nucleic acid binding"/>
    <property type="evidence" value="ECO:0007669"/>
    <property type="project" value="InterPro"/>
</dbReference>
<dbReference type="EMBL" id="JAEFBJ010000013">
    <property type="protein sequence ID" value="KAG7536115.1"/>
    <property type="molecule type" value="Genomic_DNA"/>
</dbReference>
<dbReference type="Pfam" id="PF07727">
    <property type="entry name" value="RVT_2"/>
    <property type="match status" value="1"/>
</dbReference>
<dbReference type="CDD" id="cd09272">
    <property type="entry name" value="RNase_HI_RT_Ty1"/>
    <property type="match status" value="1"/>
</dbReference>
<dbReference type="InterPro" id="IPR001878">
    <property type="entry name" value="Znf_CCHC"/>
</dbReference>
<name>A0A8T1XP42_ARASU</name>
<feature type="region of interest" description="Disordered" evidence="2">
    <location>
        <begin position="775"/>
        <end position="796"/>
    </location>
</feature>
<feature type="domain" description="CCHC-type" evidence="3">
    <location>
        <begin position="281"/>
        <end position="294"/>
    </location>
</feature>
<feature type="compositionally biased region" description="Low complexity" evidence="2">
    <location>
        <begin position="254"/>
        <end position="265"/>
    </location>
</feature>
<reference evidence="5 6" key="1">
    <citation type="submission" date="2020-12" db="EMBL/GenBank/DDBJ databases">
        <title>Concerted genomic and epigenomic changes stabilize Arabidopsis allopolyploids.</title>
        <authorList>
            <person name="Chen Z."/>
        </authorList>
    </citation>
    <scope>NUCLEOTIDE SEQUENCE [LARGE SCALE GENOMIC DNA]</scope>
    <source>
        <strain evidence="5">As9502</strain>
        <tissue evidence="5">Leaf</tissue>
    </source>
</reference>